<dbReference type="FunCoup" id="A0A2V0PHG6">
    <property type="interactions" value="2010"/>
</dbReference>
<evidence type="ECO:0000256" key="6">
    <source>
        <dbReference type="ARBA" id="ARBA00023187"/>
    </source>
</evidence>
<comment type="subcellular location">
    <subcellularLocation>
        <location evidence="1">Nucleus</location>
    </subcellularLocation>
</comment>
<keyword evidence="6" id="KW-0508">mRNA splicing</keyword>
<dbReference type="OrthoDB" id="2146at2759"/>
<dbReference type="GO" id="GO:0097526">
    <property type="term" value="C:spliceosomal tri-snRNP complex"/>
    <property type="evidence" value="ECO:0007669"/>
    <property type="project" value="TreeGrafter"/>
</dbReference>
<evidence type="ECO:0000259" key="9">
    <source>
        <dbReference type="PROSITE" id="PS52002"/>
    </source>
</evidence>
<evidence type="ECO:0000256" key="8">
    <source>
        <dbReference type="ARBA" id="ARBA00023274"/>
    </source>
</evidence>
<dbReference type="InterPro" id="IPR017132">
    <property type="entry name" value="Lsm7"/>
</dbReference>
<dbReference type="EMBL" id="BDRX01000084">
    <property type="protein sequence ID" value="GBF96667.1"/>
    <property type="molecule type" value="Genomic_DNA"/>
</dbReference>
<dbReference type="FunFam" id="2.30.30.100:FF:000034">
    <property type="entry name" value="sm-like protein LSM7"/>
    <property type="match status" value="1"/>
</dbReference>
<dbReference type="GO" id="GO:0005689">
    <property type="term" value="C:U12-type spliceosomal complex"/>
    <property type="evidence" value="ECO:0007669"/>
    <property type="project" value="TreeGrafter"/>
</dbReference>
<evidence type="ECO:0000313" key="10">
    <source>
        <dbReference type="EMBL" id="GBF96667.1"/>
    </source>
</evidence>
<keyword evidence="8" id="KW-0687">Ribonucleoprotein</keyword>
<keyword evidence="5" id="KW-0694">RNA-binding</keyword>
<dbReference type="PANTHER" id="PTHR10553">
    <property type="entry name" value="SMALL NUCLEAR RIBONUCLEOPROTEIN"/>
    <property type="match status" value="1"/>
</dbReference>
<dbReference type="PIRSF" id="PIRSF037188">
    <property type="entry name" value="U6_snRNA_Lsm7"/>
    <property type="match status" value="1"/>
</dbReference>
<dbReference type="GO" id="GO:0071004">
    <property type="term" value="C:U2-type prespliceosome"/>
    <property type="evidence" value="ECO:0007669"/>
    <property type="project" value="TreeGrafter"/>
</dbReference>
<dbReference type="Gene3D" id="2.30.30.100">
    <property type="match status" value="1"/>
</dbReference>
<evidence type="ECO:0000256" key="4">
    <source>
        <dbReference type="ARBA" id="ARBA00022728"/>
    </source>
</evidence>
<comment type="caution">
    <text evidence="10">The sequence shown here is derived from an EMBL/GenBank/DDBJ whole genome shotgun (WGS) entry which is preliminary data.</text>
</comment>
<dbReference type="GO" id="GO:0071013">
    <property type="term" value="C:catalytic step 2 spliceosome"/>
    <property type="evidence" value="ECO:0007669"/>
    <property type="project" value="TreeGrafter"/>
</dbReference>
<dbReference type="CDD" id="cd01729">
    <property type="entry name" value="LSm7"/>
    <property type="match status" value="1"/>
</dbReference>
<keyword evidence="4" id="KW-0747">Spliceosome</keyword>
<dbReference type="InParanoid" id="A0A2V0PHG6"/>
<organism evidence="10 11">
    <name type="scientific">Raphidocelis subcapitata</name>
    <dbReference type="NCBI Taxonomy" id="307507"/>
    <lineage>
        <taxon>Eukaryota</taxon>
        <taxon>Viridiplantae</taxon>
        <taxon>Chlorophyta</taxon>
        <taxon>core chlorophytes</taxon>
        <taxon>Chlorophyceae</taxon>
        <taxon>CS clade</taxon>
        <taxon>Sphaeropleales</taxon>
        <taxon>Selenastraceae</taxon>
        <taxon>Raphidocelis</taxon>
    </lineage>
</organism>
<dbReference type="GO" id="GO:0000398">
    <property type="term" value="P:mRNA splicing, via spliceosome"/>
    <property type="evidence" value="ECO:0007669"/>
    <property type="project" value="InterPro"/>
</dbReference>
<sequence>MAGGRKESALDMARFVDKGVRIKLAGGREVSGILKGYDQLFNVVLDDAVEYLRDPDDPMRVTDETRTLGLIVCRGTAVTLIAPTAGMEEIANPFMQQDQGEDE</sequence>
<proteinExistence type="inferred from homology"/>
<dbReference type="Proteomes" id="UP000247498">
    <property type="component" value="Unassembled WGS sequence"/>
</dbReference>
<keyword evidence="3" id="KW-0507">mRNA processing</keyword>
<dbReference type="STRING" id="307507.A0A2V0PHG6"/>
<dbReference type="GO" id="GO:0003723">
    <property type="term" value="F:RNA binding"/>
    <property type="evidence" value="ECO:0007669"/>
    <property type="project" value="UniProtKB-KW"/>
</dbReference>
<dbReference type="AlphaFoldDB" id="A0A2V0PHG6"/>
<evidence type="ECO:0000256" key="5">
    <source>
        <dbReference type="ARBA" id="ARBA00022884"/>
    </source>
</evidence>
<evidence type="ECO:0000256" key="1">
    <source>
        <dbReference type="ARBA" id="ARBA00004123"/>
    </source>
</evidence>
<name>A0A2V0PHG6_9CHLO</name>
<dbReference type="PROSITE" id="PS52002">
    <property type="entry name" value="SM"/>
    <property type="match status" value="1"/>
</dbReference>
<accession>A0A2V0PHG6</accession>
<dbReference type="Pfam" id="PF01423">
    <property type="entry name" value="LSM"/>
    <property type="match status" value="1"/>
</dbReference>
<dbReference type="GO" id="GO:0005688">
    <property type="term" value="C:U6 snRNP"/>
    <property type="evidence" value="ECO:0007669"/>
    <property type="project" value="TreeGrafter"/>
</dbReference>
<keyword evidence="7" id="KW-0539">Nucleus</keyword>
<dbReference type="InterPro" id="IPR010920">
    <property type="entry name" value="LSM_dom_sf"/>
</dbReference>
<evidence type="ECO:0000313" key="11">
    <source>
        <dbReference type="Proteomes" id="UP000247498"/>
    </source>
</evidence>
<evidence type="ECO:0000256" key="3">
    <source>
        <dbReference type="ARBA" id="ARBA00022664"/>
    </source>
</evidence>
<dbReference type="InterPro" id="IPR044641">
    <property type="entry name" value="Lsm7/SmG-like"/>
</dbReference>
<evidence type="ECO:0000256" key="2">
    <source>
        <dbReference type="ARBA" id="ARBA00006850"/>
    </source>
</evidence>
<dbReference type="InterPro" id="IPR001163">
    <property type="entry name" value="Sm_dom_euk/arc"/>
</dbReference>
<protein>
    <submittedName>
        <fullName evidence="10">U6 snRNA-associated protein Sm</fullName>
    </submittedName>
</protein>
<keyword evidence="11" id="KW-1185">Reference proteome</keyword>
<comment type="similarity">
    <text evidence="2">Belongs to the snRNP Sm proteins family.</text>
</comment>
<dbReference type="SUPFAM" id="SSF50182">
    <property type="entry name" value="Sm-like ribonucleoproteins"/>
    <property type="match status" value="1"/>
</dbReference>
<evidence type="ECO:0000256" key="7">
    <source>
        <dbReference type="ARBA" id="ARBA00023242"/>
    </source>
</evidence>
<gene>
    <name evidence="10" type="ORF">Rsub_09300</name>
</gene>
<dbReference type="PANTHER" id="PTHR10553:SF5">
    <property type="entry name" value="U6 SNRNA-ASSOCIATED SM-LIKE PROTEIN LSM7"/>
    <property type="match status" value="1"/>
</dbReference>
<dbReference type="GO" id="GO:1990726">
    <property type="term" value="C:Lsm1-7-Pat1 complex"/>
    <property type="evidence" value="ECO:0007669"/>
    <property type="project" value="TreeGrafter"/>
</dbReference>
<reference evidence="10 11" key="1">
    <citation type="journal article" date="2018" name="Sci. Rep.">
        <title>Raphidocelis subcapitata (=Pseudokirchneriella subcapitata) provides an insight into genome evolution and environmental adaptations in the Sphaeropleales.</title>
        <authorList>
            <person name="Suzuki S."/>
            <person name="Yamaguchi H."/>
            <person name="Nakajima N."/>
            <person name="Kawachi M."/>
        </authorList>
    </citation>
    <scope>NUCLEOTIDE SEQUENCE [LARGE SCALE GENOMIC DNA]</scope>
    <source>
        <strain evidence="10 11">NIES-35</strain>
    </source>
</reference>
<dbReference type="SMART" id="SM00651">
    <property type="entry name" value="Sm"/>
    <property type="match status" value="1"/>
</dbReference>
<feature type="domain" description="Sm" evidence="9">
    <location>
        <begin position="7"/>
        <end position="87"/>
    </location>
</feature>
<dbReference type="GO" id="GO:0000956">
    <property type="term" value="P:nuclear-transcribed mRNA catabolic process"/>
    <property type="evidence" value="ECO:0007669"/>
    <property type="project" value="InterPro"/>
</dbReference>
<dbReference type="InterPro" id="IPR047575">
    <property type="entry name" value="Sm"/>
</dbReference>